<proteinExistence type="predicted"/>
<dbReference type="EMBL" id="CAEZZU010000134">
    <property type="protein sequence ID" value="CAB4782294.1"/>
    <property type="molecule type" value="Genomic_DNA"/>
</dbReference>
<gene>
    <name evidence="1" type="ORF">UFOPK2925_00939</name>
</gene>
<dbReference type="Gene3D" id="1.10.10.10">
    <property type="entry name" value="Winged helix-like DNA-binding domain superfamily/Winged helix DNA-binding domain"/>
    <property type="match status" value="1"/>
</dbReference>
<dbReference type="InterPro" id="IPR036388">
    <property type="entry name" value="WH-like_DNA-bd_sf"/>
</dbReference>
<protein>
    <submittedName>
        <fullName evidence="1">Unannotated protein</fullName>
    </submittedName>
</protein>
<name>A0A6J6WGA7_9ZZZZ</name>
<reference evidence="1" key="1">
    <citation type="submission" date="2020-05" db="EMBL/GenBank/DDBJ databases">
        <authorList>
            <person name="Chiriac C."/>
            <person name="Salcher M."/>
            <person name="Ghai R."/>
            <person name="Kavagutti S V."/>
        </authorList>
    </citation>
    <scope>NUCLEOTIDE SEQUENCE</scope>
</reference>
<organism evidence="1">
    <name type="scientific">freshwater metagenome</name>
    <dbReference type="NCBI Taxonomy" id="449393"/>
    <lineage>
        <taxon>unclassified sequences</taxon>
        <taxon>metagenomes</taxon>
        <taxon>ecological metagenomes</taxon>
    </lineage>
</organism>
<dbReference type="AlphaFoldDB" id="A0A6J6WGA7"/>
<evidence type="ECO:0000313" key="1">
    <source>
        <dbReference type="EMBL" id="CAB4782294.1"/>
    </source>
</evidence>
<sequence>MSGMADQVGYPPIWRSLALPIAPLHWIADLPANHQFGVNSVGNKVIEQGVTLDRLRPRYRPLRMDDDSWLKLCTELISLIRSHGNLRAYAQPVLLGYTYSEHQSPLLPILTASREVLARAGISLIRLPQILAEDFVLEYFDRLEASGDPRWPLAACDIALTYYVWHNSDPLSGSLEMMMPLNMSLSRSLEALVHARLGESQSRISGDMATATSMRLGSTGATMTLEAAGEPFGVTRERVRQVEMIVTEPRELMHRPLPLPRLARIITNLELGQLTRTQILTEANDGEPFSPEAFDSLLRLADLSPEAIHPELGSLSSAGVKAERIAASKQAREVIGVAKSLIGKLGFTRISTVAEQLGNAFDASKVVSVLEREPHWHVLEDGWVYFESSSKHMFRGTINRMLGADSPLSVESMHAGFERYVVYRRCEEPPPKSVMANLLQKHPDFNVDRSGQVSLISPDQQDRSTIEFQIVDAILETPERALHRNEIIEQLTAIGKKGDTVRIFLQYSPLLTPVGSGVYGVIGATTTPDEAARIQERASNIAVKGSCLSTITSDGVTLDITISSTAFSTGVISPPRASRAVIGEVRYEVLDSAANHVSTANLAGDGMILTGLGRVFTYGELRPGDSLRLRFVPDEAKAYLETVDG</sequence>
<accession>A0A6J6WGA7</accession>